<name>A0A2P6NVR8_9EUKA</name>
<feature type="non-terminal residue" evidence="1">
    <location>
        <position position="260"/>
    </location>
</feature>
<dbReference type="InParanoid" id="A0A2P6NVR8"/>
<evidence type="ECO:0000313" key="2">
    <source>
        <dbReference type="Proteomes" id="UP000241769"/>
    </source>
</evidence>
<accession>A0A2P6NVR8</accession>
<organism evidence="1 2">
    <name type="scientific">Planoprotostelium fungivorum</name>
    <dbReference type="NCBI Taxonomy" id="1890364"/>
    <lineage>
        <taxon>Eukaryota</taxon>
        <taxon>Amoebozoa</taxon>
        <taxon>Evosea</taxon>
        <taxon>Variosea</taxon>
        <taxon>Cavosteliida</taxon>
        <taxon>Cavosteliaceae</taxon>
        <taxon>Planoprotostelium</taxon>
    </lineage>
</organism>
<evidence type="ECO:0000313" key="1">
    <source>
        <dbReference type="EMBL" id="PRP88064.1"/>
    </source>
</evidence>
<dbReference type="Proteomes" id="UP000241769">
    <property type="component" value="Unassembled WGS sequence"/>
</dbReference>
<keyword evidence="2" id="KW-1185">Reference proteome</keyword>
<dbReference type="EMBL" id="MDYQ01000014">
    <property type="protein sequence ID" value="PRP88064.1"/>
    <property type="molecule type" value="Genomic_DNA"/>
</dbReference>
<dbReference type="OrthoDB" id="2364732at2759"/>
<dbReference type="AlphaFoldDB" id="A0A2P6NVR8"/>
<proteinExistence type="predicted"/>
<gene>
    <name evidence="1" type="ORF">PROFUN_04155</name>
</gene>
<reference evidence="1 2" key="1">
    <citation type="journal article" date="2018" name="Genome Biol. Evol.">
        <title>Multiple Roots of Fruiting Body Formation in Amoebozoa.</title>
        <authorList>
            <person name="Hillmann F."/>
            <person name="Forbes G."/>
            <person name="Novohradska S."/>
            <person name="Ferling I."/>
            <person name="Riege K."/>
            <person name="Groth M."/>
            <person name="Westermann M."/>
            <person name="Marz M."/>
            <person name="Spaller T."/>
            <person name="Winckler T."/>
            <person name="Schaap P."/>
            <person name="Glockner G."/>
        </authorList>
    </citation>
    <scope>NUCLEOTIDE SEQUENCE [LARGE SCALE GENOMIC DNA]</scope>
    <source>
        <strain evidence="1 2">Jena</strain>
    </source>
</reference>
<protein>
    <submittedName>
        <fullName evidence="1">Uncharacterized protein</fullName>
    </submittedName>
</protein>
<sequence>MNKRGYLTLFGESLSEFSTPKGGDVISVVRTLNIESSAAESLLPVERQSDALEYTMSGYGHISPAGGWVQGHNPFGVFIRWQRASPVLQSTKRRQTSSFHKCRLLKDIATPQLALQKATSILSQQTPSFWATTSPAHHLLAVYRHLQPSKAVSNLPISDEKKETYYVFIGTQTEDQYATILLLPDLQNRVTRYSPPSAQTAQGAAGRKLEKNYTWLSEGVSQMDPLLNLREDTCKKIEQRMTQVPVLLIEGPPYSGKTSL</sequence>
<comment type="caution">
    <text evidence="1">The sequence shown here is derived from an EMBL/GenBank/DDBJ whole genome shotgun (WGS) entry which is preliminary data.</text>
</comment>